<dbReference type="RefSeq" id="WP_154178394.1">
    <property type="nucleotide sequence ID" value="NZ_WJXZ01000014.1"/>
</dbReference>
<keyword evidence="3" id="KW-1185">Reference proteome</keyword>
<organism evidence="2 3">
    <name type="scientific">Larkinella terrae</name>
    <dbReference type="NCBI Taxonomy" id="2025311"/>
    <lineage>
        <taxon>Bacteria</taxon>
        <taxon>Pseudomonadati</taxon>
        <taxon>Bacteroidota</taxon>
        <taxon>Cytophagia</taxon>
        <taxon>Cytophagales</taxon>
        <taxon>Spirosomataceae</taxon>
        <taxon>Larkinella</taxon>
    </lineage>
</organism>
<evidence type="ECO:0000313" key="3">
    <source>
        <dbReference type="Proteomes" id="UP000441754"/>
    </source>
</evidence>
<name>A0A7K0ETM4_9BACT</name>
<accession>A0A7K0ETM4</accession>
<gene>
    <name evidence="2" type="ORF">GJJ30_27690</name>
</gene>
<dbReference type="OrthoDB" id="924386at2"/>
<dbReference type="AlphaFoldDB" id="A0A7K0ETM4"/>
<dbReference type="Pfam" id="PF07676">
    <property type="entry name" value="PD40"/>
    <property type="match status" value="2"/>
</dbReference>
<sequence length="359" mass="39917">MKKFLVLIPLLSCVLMGCPSSYNERTINFKTANLPAEPTNFSELNTPSNDYNSAGPPMLGAGMNFYFSSDRSNTFRPDTKLSYDIMDYRVTVSFDQTSGKWYRRADRMSGGPETYGYMPPKTYIGNFDFHLFRRINTGGNELGPFVRTFKNPEREVLLYASDSTGNLDVYFVHYTPYHTASHAYEGEGPFKANLINSNHQDAYPTLTESGDQLLFTSDRSGSFDLYSVPVSKDNLIASLQVQSGTSNQPAPVAALNSSADDKCPYIIGNLLVFTSNRPGGFGGFDLYYSRWVNGAWSAPTNFGPTINTASDEYRPIAMKAEQFENDLLLFSSNRPGGAGGFDLYYVGIPKELLQLTKEN</sequence>
<dbReference type="EMBL" id="WJXZ01000014">
    <property type="protein sequence ID" value="MRS65112.1"/>
    <property type="molecule type" value="Genomic_DNA"/>
</dbReference>
<keyword evidence="1" id="KW-0732">Signal</keyword>
<comment type="caution">
    <text evidence="2">The sequence shown here is derived from an EMBL/GenBank/DDBJ whole genome shotgun (WGS) entry which is preliminary data.</text>
</comment>
<evidence type="ECO:0000313" key="2">
    <source>
        <dbReference type="EMBL" id="MRS65112.1"/>
    </source>
</evidence>
<feature type="chain" id="PRO_5029494609" evidence="1">
    <location>
        <begin position="23"/>
        <end position="359"/>
    </location>
</feature>
<dbReference type="SUPFAM" id="SSF82171">
    <property type="entry name" value="DPP6 N-terminal domain-like"/>
    <property type="match status" value="1"/>
</dbReference>
<feature type="signal peptide" evidence="1">
    <location>
        <begin position="1"/>
        <end position="22"/>
    </location>
</feature>
<dbReference type="Gene3D" id="2.120.10.30">
    <property type="entry name" value="TolB, C-terminal domain"/>
    <property type="match status" value="1"/>
</dbReference>
<dbReference type="InterPro" id="IPR011659">
    <property type="entry name" value="WD40"/>
</dbReference>
<evidence type="ECO:0000256" key="1">
    <source>
        <dbReference type="SAM" id="SignalP"/>
    </source>
</evidence>
<dbReference type="PROSITE" id="PS51257">
    <property type="entry name" value="PROKAR_LIPOPROTEIN"/>
    <property type="match status" value="1"/>
</dbReference>
<proteinExistence type="predicted"/>
<protein>
    <submittedName>
        <fullName evidence="2">Uncharacterized protein</fullName>
    </submittedName>
</protein>
<dbReference type="Proteomes" id="UP000441754">
    <property type="component" value="Unassembled WGS sequence"/>
</dbReference>
<dbReference type="InterPro" id="IPR011042">
    <property type="entry name" value="6-blade_b-propeller_TolB-like"/>
</dbReference>
<reference evidence="2 3" key="1">
    <citation type="journal article" date="2018" name="Antonie Van Leeuwenhoek">
        <title>Larkinella terrae sp. nov., isolated from soil on Jeju Island, South Korea.</title>
        <authorList>
            <person name="Ten L.N."/>
            <person name="Jeon J."/>
            <person name="Park S.J."/>
            <person name="Park S."/>
            <person name="Lee S.Y."/>
            <person name="Kim M.K."/>
            <person name="Jung H.Y."/>
        </authorList>
    </citation>
    <scope>NUCLEOTIDE SEQUENCE [LARGE SCALE GENOMIC DNA]</scope>
    <source>
        <strain evidence="2 3">KCTC 52001</strain>
    </source>
</reference>